<feature type="compositionally biased region" description="Basic and acidic residues" evidence="1">
    <location>
        <begin position="40"/>
        <end position="49"/>
    </location>
</feature>
<sequence length="257" mass="28050">TGVSDGGERAGGTNGSALRKDLQEKIENEAVDEREEEEPEKQKAEEEQLKFPALSLPDPPPDLLVTQYSPPAPSLLKLSPPKSPEKVLSPLPATPPPKPPYLLLFQSRPPPPPPQPLLKSLERVPAPFPSLAPPPKPPDQSFIAQSLTPVPPPPQKPPDIISAPLPIQSPVPPLTPPFTNSVHRPPAKPPFTWMLVESHPFVKMTHLHKFCYYRPRRGAFVVAETCSTVVRPVVRLMELVLDSDGPIAFDSRSGVSI</sequence>
<protein>
    <submittedName>
        <fullName evidence="2">Uncharacterized protein</fullName>
    </submittedName>
</protein>
<feature type="region of interest" description="Disordered" evidence="1">
    <location>
        <begin position="1"/>
        <end position="157"/>
    </location>
</feature>
<keyword evidence="3" id="KW-1185">Reference proteome</keyword>
<accession>A0A392M513</accession>
<dbReference type="EMBL" id="LXQA010003660">
    <property type="protein sequence ID" value="MCH82416.1"/>
    <property type="molecule type" value="Genomic_DNA"/>
</dbReference>
<dbReference type="PRINTS" id="PR01217">
    <property type="entry name" value="PRICHEXTENSN"/>
</dbReference>
<proteinExistence type="predicted"/>
<feature type="compositionally biased region" description="Acidic residues" evidence="1">
    <location>
        <begin position="29"/>
        <end position="39"/>
    </location>
</feature>
<comment type="caution">
    <text evidence="2">The sequence shown here is derived from an EMBL/GenBank/DDBJ whole genome shotgun (WGS) entry which is preliminary data.</text>
</comment>
<gene>
    <name evidence="2" type="ORF">A2U01_0003222</name>
</gene>
<evidence type="ECO:0000313" key="2">
    <source>
        <dbReference type="EMBL" id="MCH82416.1"/>
    </source>
</evidence>
<dbReference type="AlphaFoldDB" id="A0A392M513"/>
<evidence type="ECO:0000256" key="1">
    <source>
        <dbReference type="SAM" id="MobiDB-lite"/>
    </source>
</evidence>
<feature type="compositionally biased region" description="Pro residues" evidence="1">
    <location>
        <begin position="126"/>
        <end position="138"/>
    </location>
</feature>
<name>A0A392M513_9FABA</name>
<feature type="compositionally biased region" description="Low complexity" evidence="1">
    <location>
        <begin position="74"/>
        <end position="91"/>
    </location>
</feature>
<evidence type="ECO:0000313" key="3">
    <source>
        <dbReference type="Proteomes" id="UP000265520"/>
    </source>
</evidence>
<reference evidence="2 3" key="1">
    <citation type="journal article" date="2018" name="Front. Plant Sci.">
        <title>Red Clover (Trifolium pratense) and Zigzag Clover (T. medium) - A Picture of Genomic Similarities and Differences.</title>
        <authorList>
            <person name="Dluhosova J."/>
            <person name="Istvanek J."/>
            <person name="Nedelnik J."/>
            <person name="Repkova J."/>
        </authorList>
    </citation>
    <scope>NUCLEOTIDE SEQUENCE [LARGE SCALE GENOMIC DNA]</scope>
    <source>
        <strain evidence="3">cv. 10/8</strain>
        <tissue evidence="2">Leaf</tissue>
    </source>
</reference>
<feature type="compositionally biased region" description="Basic and acidic residues" evidence="1">
    <location>
        <begin position="18"/>
        <end position="28"/>
    </location>
</feature>
<dbReference type="Proteomes" id="UP000265520">
    <property type="component" value="Unassembled WGS sequence"/>
</dbReference>
<organism evidence="2 3">
    <name type="scientific">Trifolium medium</name>
    <dbReference type="NCBI Taxonomy" id="97028"/>
    <lineage>
        <taxon>Eukaryota</taxon>
        <taxon>Viridiplantae</taxon>
        <taxon>Streptophyta</taxon>
        <taxon>Embryophyta</taxon>
        <taxon>Tracheophyta</taxon>
        <taxon>Spermatophyta</taxon>
        <taxon>Magnoliopsida</taxon>
        <taxon>eudicotyledons</taxon>
        <taxon>Gunneridae</taxon>
        <taxon>Pentapetalae</taxon>
        <taxon>rosids</taxon>
        <taxon>fabids</taxon>
        <taxon>Fabales</taxon>
        <taxon>Fabaceae</taxon>
        <taxon>Papilionoideae</taxon>
        <taxon>50 kb inversion clade</taxon>
        <taxon>NPAAA clade</taxon>
        <taxon>Hologalegina</taxon>
        <taxon>IRL clade</taxon>
        <taxon>Trifolieae</taxon>
        <taxon>Trifolium</taxon>
    </lineage>
</organism>
<feature type="non-terminal residue" evidence="2">
    <location>
        <position position="1"/>
    </location>
</feature>